<reference evidence="3 4" key="1">
    <citation type="submission" date="2020-09" db="EMBL/GenBank/DDBJ databases">
        <title>Genome sequences of type strains of Chitinophaga qingshengii and Chitinophaga varians.</title>
        <authorList>
            <person name="Kittiwongwattana C."/>
        </authorList>
    </citation>
    <scope>NUCLEOTIDE SEQUENCE [LARGE SCALE GENOMIC DNA]</scope>
    <source>
        <strain evidence="3 4">JCM 30026</strain>
    </source>
</reference>
<dbReference type="InterPro" id="IPR003961">
    <property type="entry name" value="FN3_dom"/>
</dbReference>
<comment type="caution">
    <text evidence="3">The sequence shown here is derived from an EMBL/GenBank/DDBJ whole genome shotgun (WGS) entry which is preliminary data.</text>
</comment>
<evidence type="ECO:0000313" key="3">
    <source>
        <dbReference type="EMBL" id="MBC9932773.1"/>
    </source>
</evidence>
<gene>
    <name evidence="3" type="ORF">ICL07_20470</name>
</gene>
<dbReference type="SUPFAM" id="SSF49265">
    <property type="entry name" value="Fibronectin type III"/>
    <property type="match status" value="2"/>
</dbReference>
<dbReference type="Gene3D" id="2.60.40.10">
    <property type="entry name" value="Immunoglobulins"/>
    <property type="match status" value="4"/>
</dbReference>
<dbReference type="PROSITE" id="PS50853">
    <property type="entry name" value="FN3"/>
    <property type="match status" value="1"/>
</dbReference>
<dbReference type="InterPro" id="IPR013783">
    <property type="entry name" value="Ig-like_fold"/>
</dbReference>
<feature type="chain" id="PRO_5045282122" description="Fibronectin type-III domain-containing protein" evidence="1">
    <location>
        <begin position="26"/>
        <end position="697"/>
    </location>
</feature>
<feature type="domain" description="Fibronectin type-III" evidence="2">
    <location>
        <begin position="509"/>
        <end position="605"/>
    </location>
</feature>
<dbReference type="InterPro" id="IPR036116">
    <property type="entry name" value="FN3_sf"/>
</dbReference>
<evidence type="ECO:0000256" key="1">
    <source>
        <dbReference type="SAM" id="SignalP"/>
    </source>
</evidence>
<evidence type="ECO:0000313" key="4">
    <source>
        <dbReference type="Proteomes" id="UP000659124"/>
    </source>
</evidence>
<protein>
    <recommendedName>
        <fullName evidence="2">Fibronectin type-III domain-containing protein</fullName>
    </recommendedName>
</protein>
<dbReference type="EMBL" id="JACVFC010000003">
    <property type="protein sequence ID" value="MBC9932773.1"/>
    <property type="molecule type" value="Genomic_DNA"/>
</dbReference>
<dbReference type="RefSeq" id="WP_188089909.1">
    <property type="nucleotide sequence ID" value="NZ_JACVFC010000003.1"/>
</dbReference>
<sequence length="697" mass="78249">MKKDRIHRGLMVTAICMLFALCSDAQRKDTARVQLIARAGSNSILLRWAATTPRAWKLCNQYGFELWRYTVVRAGKVLDQPEVRQVYAFPFKPKPLKEWEGPSQKDQYAAIIAQAIYGDKFEVTGGDDKGIAKLVNQSQELEQRFSFSLYAADHSFAAARLAGWGWEDVHVKPDEKYLYRIRPLVPASKMKIDSGGVFIGLKDHQPLPAVTDLGALFGDRSVVLSWDYSLLTSYYVSWAIERSVDGKTFERVNRTPVTNFNNKDQRPSPRMYFIDSLRDNHTVYYYRVRGLSPFGEAGPPSVEAKGKGRHVLAYVPNIRTRDVNEKGEMELTWDFEQAGDSLITGFTLNQGLAADGPYVPVLERLAPASRKLVYDKLEATNYFTITAIGKDGGASTSFPVLVQPVDSIPPAAPAGLKGSIDSTGAVTLTWDANTEKDLMGYKVFRASNWGEELSPLLDSIHLTSPLYHDTVVLKSLNSKVYYAVAALDKRYNQSPFSLVLELKKPDIVPPGAPVFSGYKISGDTVLLTWARSSDEDVALHLLYRREGVAATTQWQLLKQFADTTSAFADTRVTGGKQYSYLILARDSSGLESKPLAPLTIHVPSNPNDYMVKNFTAYVNREQRYVELSWTDRIEDLQEYHCYRALKGKPMLLWKVLPAGQRRMVDSQVKTGENYEYRIKAVLKNGVQGKYAALEVQY</sequence>
<name>A0ABR7TT38_9BACT</name>
<evidence type="ECO:0000259" key="2">
    <source>
        <dbReference type="PROSITE" id="PS50853"/>
    </source>
</evidence>
<feature type="signal peptide" evidence="1">
    <location>
        <begin position="1"/>
        <end position="25"/>
    </location>
</feature>
<organism evidence="3 4">
    <name type="scientific">Chitinophaga qingshengii</name>
    <dbReference type="NCBI Taxonomy" id="1569794"/>
    <lineage>
        <taxon>Bacteria</taxon>
        <taxon>Pseudomonadati</taxon>
        <taxon>Bacteroidota</taxon>
        <taxon>Chitinophagia</taxon>
        <taxon>Chitinophagales</taxon>
        <taxon>Chitinophagaceae</taxon>
        <taxon>Chitinophaga</taxon>
    </lineage>
</organism>
<dbReference type="Proteomes" id="UP000659124">
    <property type="component" value="Unassembled WGS sequence"/>
</dbReference>
<dbReference type="SMART" id="SM00060">
    <property type="entry name" value="FN3"/>
    <property type="match status" value="4"/>
</dbReference>
<keyword evidence="4" id="KW-1185">Reference proteome</keyword>
<keyword evidence="1" id="KW-0732">Signal</keyword>
<proteinExistence type="predicted"/>
<accession>A0ABR7TT38</accession>